<accession>A0A1G9Y3Y1</accession>
<reference evidence="4" key="1">
    <citation type="submission" date="2016-10" db="EMBL/GenBank/DDBJ databases">
        <authorList>
            <person name="Varghese N."/>
            <person name="Submissions S."/>
        </authorList>
    </citation>
    <scope>NUCLEOTIDE SEQUENCE [LARGE SCALE GENOMIC DNA]</scope>
    <source>
        <strain evidence="4">DSM 24536</strain>
    </source>
</reference>
<proteinExistence type="predicted"/>
<gene>
    <name evidence="3" type="ORF">SAMN05421813_13523</name>
</gene>
<dbReference type="Pfam" id="PF00557">
    <property type="entry name" value="Peptidase_M24"/>
    <property type="match status" value="1"/>
</dbReference>
<dbReference type="AlphaFoldDB" id="A0A1G9Y3Y1"/>
<dbReference type="STRING" id="990371.SAMN05421813_13523"/>
<dbReference type="Gene3D" id="3.90.230.10">
    <property type="entry name" value="Creatinase/methionine aminopeptidase superfamily"/>
    <property type="match status" value="1"/>
</dbReference>
<feature type="signal peptide" evidence="1">
    <location>
        <begin position="1"/>
        <end position="20"/>
    </location>
</feature>
<protein>
    <submittedName>
        <fullName evidence="3">Metallopeptidase family M24</fullName>
    </submittedName>
</protein>
<dbReference type="EMBL" id="FNHH01000035">
    <property type="protein sequence ID" value="SDN03779.1"/>
    <property type="molecule type" value="Genomic_DNA"/>
</dbReference>
<evidence type="ECO:0000313" key="3">
    <source>
        <dbReference type="EMBL" id="SDN03779.1"/>
    </source>
</evidence>
<dbReference type="RefSeq" id="WP_176767732.1">
    <property type="nucleotide sequence ID" value="NZ_FNHH01000035.1"/>
</dbReference>
<feature type="chain" id="PRO_5011730391" evidence="1">
    <location>
        <begin position="21"/>
        <end position="445"/>
    </location>
</feature>
<dbReference type="SUPFAM" id="SSF55920">
    <property type="entry name" value="Creatinase/aminopeptidase"/>
    <property type="match status" value="1"/>
</dbReference>
<evidence type="ECO:0000259" key="2">
    <source>
        <dbReference type="Pfam" id="PF00557"/>
    </source>
</evidence>
<dbReference type="InterPro" id="IPR036005">
    <property type="entry name" value="Creatinase/aminopeptidase-like"/>
</dbReference>
<evidence type="ECO:0000256" key="1">
    <source>
        <dbReference type="SAM" id="SignalP"/>
    </source>
</evidence>
<name>A0A1G9Y3Y1_9SPHI</name>
<keyword evidence="1" id="KW-0732">Signal</keyword>
<evidence type="ECO:0000313" key="4">
    <source>
        <dbReference type="Proteomes" id="UP000199226"/>
    </source>
</evidence>
<sequence>MIKKLSGLIAFILIAITAHAQILPLKEQARIIDEVLADRFNNLLPSLMEKNKIDMWVIVSREYNEDPVIRTMLPATWLNARRRTILVFYNNPKTKVFKKIAIARYNVGDEIEAQWDMKKFPDQWDALNDIIGQYKPEKIALNTSQHFGQADGIDHTDYEELTQKFSASNKSKIVSASDLAVAWLETRTPREMQIYPQLNSITHKIIAEGFSSKVITPGITTSEDLVWWFRQKVNDMGLSTWFHPSVNIQRNDNVAFDHLKAFSKESKDQDNVIRTGDLLHVDFGISYLRLNTDVQEHAYVLAPGEKAAPSYLTEGLSKANRLQDILTNQFKENRTGNQILAAALDQAKQENINGTIYTHPLGFHGHAAGPTIGLWDQQNGVPGSGDYPMHYQTAYSIELNAAVDVKEWNKPVRFMLEQNGYFDKNGFWYIDGRQTKLHLVGGENN</sequence>
<dbReference type="Proteomes" id="UP000199226">
    <property type="component" value="Unassembled WGS sequence"/>
</dbReference>
<dbReference type="InterPro" id="IPR000994">
    <property type="entry name" value="Pept_M24"/>
</dbReference>
<keyword evidence="4" id="KW-1185">Reference proteome</keyword>
<feature type="domain" description="Peptidase M24" evidence="2">
    <location>
        <begin position="201"/>
        <end position="365"/>
    </location>
</feature>
<organism evidence="3 4">
    <name type="scientific">Daejeonella rubra</name>
    <dbReference type="NCBI Taxonomy" id="990371"/>
    <lineage>
        <taxon>Bacteria</taxon>
        <taxon>Pseudomonadati</taxon>
        <taxon>Bacteroidota</taxon>
        <taxon>Sphingobacteriia</taxon>
        <taxon>Sphingobacteriales</taxon>
        <taxon>Sphingobacteriaceae</taxon>
        <taxon>Daejeonella</taxon>
    </lineage>
</organism>